<dbReference type="EMBL" id="PSKQ01000022">
    <property type="protein sequence ID" value="MBE8721958.1"/>
    <property type="molecule type" value="Genomic_DNA"/>
</dbReference>
<accession>A0ABR9T9G1</accession>
<name>A0ABR9T9G1_9SPHI</name>
<evidence type="ECO:0000313" key="1">
    <source>
        <dbReference type="EMBL" id="MBE8721958.1"/>
    </source>
</evidence>
<comment type="caution">
    <text evidence="1">The sequence shown here is derived from an EMBL/GenBank/DDBJ whole genome shotgun (WGS) entry which is preliminary data.</text>
</comment>
<evidence type="ECO:0008006" key="3">
    <source>
        <dbReference type="Google" id="ProtNLM"/>
    </source>
</evidence>
<protein>
    <recommendedName>
        <fullName evidence="3">DUF4468 domain-containing protein</fullName>
    </recommendedName>
</protein>
<proteinExistence type="predicted"/>
<dbReference type="Proteomes" id="UP000618319">
    <property type="component" value="Unassembled WGS sequence"/>
</dbReference>
<evidence type="ECO:0000313" key="2">
    <source>
        <dbReference type="Proteomes" id="UP000618319"/>
    </source>
</evidence>
<reference evidence="1 2" key="1">
    <citation type="submission" date="2018-02" db="EMBL/GenBank/DDBJ databases">
        <title>Sphingobacterium KA21.</title>
        <authorList>
            <person name="Vasarhelyi B.M."/>
            <person name="Deshmukh S."/>
            <person name="Balint B."/>
            <person name="Kukolya J."/>
        </authorList>
    </citation>
    <scope>NUCLEOTIDE SEQUENCE [LARGE SCALE GENOMIC DNA]</scope>
    <source>
        <strain evidence="1 2">Ka21</strain>
    </source>
</reference>
<organism evidence="1 2">
    <name type="scientific">Sphingobacterium pedocola</name>
    <dbReference type="NCBI Taxonomy" id="2082722"/>
    <lineage>
        <taxon>Bacteria</taxon>
        <taxon>Pseudomonadati</taxon>
        <taxon>Bacteroidota</taxon>
        <taxon>Sphingobacteriia</taxon>
        <taxon>Sphingobacteriales</taxon>
        <taxon>Sphingobacteriaceae</taxon>
        <taxon>Sphingobacterium</taxon>
    </lineage>
</organism>
<sequence>MIMKILLILFQGIWLIFFAAQAAGIKKHFPAFYVTRECNRNEIRTPIVVEKSALDTIRLEDKQLLVEAFEKYFAAGENTIRKQVNLNPCQITVIETYSYYGNPHIRLWTFNTKLVTIDRAFGDKLRINLGDNGNTMYDSRIKANRKLYEINLKGIPDDAMTFRNELERIWYQYQQTCNEPPEAY</sequence>
<gene>
    <name evidence="1" type="ORF">C4F40_14610</name>
</gene>
<keyword evidence="2" id="KW-1185">Reference proteome</keyword>